<dbReference type="Proteomes" id="UP000299102">
    <property type="component" value="Unassembled WGS sequence"/>
</dbReference>
<feature type="region of interest" description="Disordered" evidence="1">
    <location>
        <begin position="86"/>
        <end position="107"/>
    </location>
</feature>
<sequence>MYLLQDRDEQTKLEMKHRQEEDDLYRKFSKHREEENRRIREEIQDEWERELERLTSRFQQEMQVKKRRPDAEIGALTLRHQQERADLEKNMTLRRDKKKESLTRKMLEHERAATAALVEKIRNELIQERRR</sequence>
<name>A0A4C1UMZ5_EUMVA</name>
<dbReference type="AlphaFoldDB" id="A0A4C1UMZ5"/>
<dbReference type="STRING" id="151549.A0A4C1UMZ5"/>
<evidence type="ECO:0000313" key="3">
    <source>
        <dbReference type="Proteomes" id="UP000299102"/>
    </source>
</evidence>
<protein>
    <submittedName>
        <fullName evidence="2">Hillarin</fullName>
    </submittedName>
</protein>
<gene>
    <name evidence="2" type="primary">Hil</name>
    <name evidence="2" type="ORF">EVAR_77268_1</name>
</gene>
<evidence type="ECO:0000256" key="1">
    <source>
        <dbReference type="SAM" id="MobiDB-lite"/>
    </source>
</evidence>
<keyword evidence="3" id="KW-1185">Reference proteome</keyword>
<dbReference type="OrthoDB" id="8119718at2759"/>
<comment type="caution">
    <text evidence="2">The sequence shown here is derived from an EMBL/GenBank/DDBJ whole genome shotgun (WGS) entry which is preliminary data.</text>
</comment>
<organism evidence="2 3">
    <name type="scientific">Eumeta variegata</name>
    <name type="common">Bagworm moth</name>
    <name type="synonym">Eumeta japonica</name>
    <dbReference type="NCBI Taxonomy" id="151549"/>
    <lineage>
        <taxon>Eukaryota</taxon>
        <taxon>Metazoa</taxon>
        <taxon>Ecdysozoa</taxon>
        <taxon>Arthropoda</taxon>
        <taxon>Hexapoda</taxon>
        <taxon>Insecta</taxon>
        <taxon>Pterygota</taxon>
        <taxon>Neoptera</taxon>
        <taxon>Endopterygota</taxon>
        <taxon>Lepidoptera</taxon>
        <taxon>Glossata</taxon>
        <taxon>Ditrysia</taxon>
        <taxon>Tineoidea</taxon>
        <taxon>Psychidae</taxon>
        <taxon>Oiketicinae</taxon>
        <taxon>Eumeta</taxon>
    </lineage>
</organism>
<dbReference type="EMBL" id="BGZK01000191">
    <property type="protein sequence ID" value="GBP27254.1"/>
    <property type="molecule type" value="Genomic_DNA"/>
</dbReference>
<reference evidence="2 3" key="1">
    <citation type="journal article" date="2019" name="Commun. Biol.">
        <title>The bagworm genome reveals a unique fibroin gene that provides high tensile strength.</title>
        <authorList>
            <person name="Kono N."/>
            <person name="Nakamura H."/>
            <person name="Ohtoshi R."/>
            <person name="Tomita M."/>
            <person name="Numata K."/>
            <person name="Arakawa K."/>
        </authorList>
    </citation>
    <scope>NUCLEOTIDE SEQUENCE [LARGE SCALE GENOMIC DNA]</scope>
</reference>
<proteinExistence type="predicted"/>
<evidence type="ECO:0000313" key="2">
    <source>
        <dbReference type="EMBL" id="GBP27254.1"/>
    </source>
</evidence>
<accession>A0A4C1UMZ5</accession>
<feature type="region of interest" description="Disordered" evidence="1">
    <location>
        <begin position="1"/>
        <end position="23"/>
    </location>
</feature>